<evidence type="ECO:0000313" key="1">
    <source>
        <dbReference type="EMBL" id="ASK79209.1"/>
    </source>
</evidence>
<organism evidence="1 2">
    <name type="scientific">Paraphotobacterium marinum</name>
    <dbReference type="NCBI Taxonomy" id="1755811"/>
    <lineage>
        <taxon>Bacteria</taxon>
        <taxon>Pseudomonadati</taxon>
        <taxon>Pseudomonadota</taxon>
        <taxon>Gammaproteobacteria</taxon>
        <taxon>Vibrionales</taxon>
        <taxon>Vibrionaceae</taxon>
        <taxon>Paraphotobacterium</taxon>
    </lineage>
</organism>
<name>A0A220VFV5_9GAMM</name>
<evidence type="ECO:0000313" key="2">
    <source>
        <dbReference type="Proteomes" id="UP000242175"/>
    </source>
</evidence>
<accession>A0A220VFV5</accession>
<sequence length="355" mass="41628">MNLISKFFFKKKYCIYILLILTSSSFSENEELSLTHQNKLTETLSSHDFKLNVNITITPPRNSSKLESPQAGFLNFKIEMHSNKNLHESVFNQFAQDNCTQFINQLNNTEQFSNYSKNVFYQKLKINTVQLEKLTNGGLQKIDYGSYYNQTHSYFCIVRLKNDNEFVKDTSSLKVLFNNQHIKIIKNKAKFLQIFNARKNIHEKGRVDFKLSGLIKPQNRQNGVTVNVYNSKGVYQATDDYIKVFDLDVSLYSKQLQDYSKDIYLSQDMIPMKPYYLTDKNEHQTLYWQILNGQSGNLLNNVNMQNNQSYVVFRDNQKHNTLTFVVYAHPKSNYPYKRLLKTDNKNMASSYNIKL</sequence>
<dbReference type="RefSeq" id="WP_089074117.1">
    <property type="nucleotide sequence ID" value="NZ_CBCSAM010000002.1"/>
</dbReference>
<protein>
    <submittedName>
        <fullName evidence="1">Uncharacterized protein</fullName>
    </submittedName>
</protein>
<dbReference type="KEGG" id="pmai:CF386_09055"/>
<dbReference type="EMBL" id="CP022356">
    <property type="protein sequence ID" value="ASK79209.1"/>
    <property type="molecule type" value="Genomic_DNA"/>
</dbReference>
<dbReference type="Proteomes" id="UP000242175">
    <property type="component" value="Chromosome small"/>
</dbReference>
<dbReference type="AlphaFoldDB" id="A0A220VFV5"/>
<reference evidence="1 2" key="1">
    <citation type="journal article" date="2016" name="Int. J. Syst. Evol. Microbiol.">
        <title>Paraphotobacterium marinum gen. nov., sp. nov., a member of the family Vibrionaceae, isolated from surface seawater.</title>
        <authorList>
            <person name="Huang Z."/>
            <person name="Dong C."/>
            <person name="Shao Z."/>
        </authorList>
    </citation>
    <scope>NUCLEOTIDE SEQUENCE [LARGE SCALE GENOMIC DNA]</scope>
    <source>
        <strain evidence="1 2">NSCS20N07D</strain>
    </source>
</reference>
<gene>
    <name evidence="1" type="ORF">CF386_09055</name>
</gene>
<proteinExistence type="predicted"/>
<keyword evidence="2" id="KW-1185">Reference proteome</keyword>